<proteinExistence type="inferred from homology"/>
<evidence type="ECO:0000256" key="5">
    <source>
        <dbReference type="SAM" id="SignalP"/>
    </source>
</evidence>
<evidence type="ECO:0000313" key="7">
    <source>
        <dbReference type="EMBL" id="RAK68496.1"/>
    </source>
</evidence>
<comment type="caution">
    <text evidence="7">The sequence shown here is derived from an EMBL/GenBank/DDBJ whole genome shotgun (WGS) entry which is preliminary data.</text>
</comment>
<organism evidence="7 8">
    <name type="scientific">Phenylobacterium kunshanense</name>
    <dbReference type="NCBI Taxonomy" id="1445034"/>
    <lineage>
        <taxon>Bacteria</taxon>
        <taxon>Pseudomonadati</taxon>
        <taxon>Pseudomonadota</taxon>
        <taxon>Alphaproteobacteria</taxon>
        <taxon>Caulobacterales</taxon>
        <taxon>Caulobacteraceae</taxon>
        <taxon>Phenylobacterium</taxon>
    </lineage>
</organism>
<protein>
    <recommendedName>
        <fullName evidence="3">17 kDa surface antigen</fullName>
    </recommendedName>
</protein>
<evidence type="ECO:0000256" key="2">
    <source>
        <dbReference type="ARBA" id="ARBA00008681"/>
    </source>
</evidence>
<accession>A0A328BR62</accession>
<feature type="domain" description="Glycine zipper 2TM" evidence="6">
    <location>
        <begin position="58"/>
        <end position="99"/>
    </location>
</feature>
<feature type="chain" id="PRO_5016378290" description="17 kDa surface antigen" evidence="5">
    <location>
        <begin position="28"/>
        <end position="200"/>
    </location>
</feature>
<comment type="subcellular location">
    <subcellularLocation>
        <location evidence="1">Cell outer membrane</location>
        <topology evidence="1">Lipid-anchor</topology>
    </subcellularLocation>
</comment>
<dbReference type="InterPro" id="IPR008816">
    <property type="entry name" value="Gly_zipper_2TM_dom"/>
</dbReference>
<evidence type="ECO:0000313" key="8">
    <source>
        <dbReference type="Proteomes" id="UP000249524"/>
    </source>
</evidence>
<dbReference type="Pfam" id="PF05433">
    <property type="entry name" value="Rick_17kDa_Anti"/>
    <property type="match status" value="1"/>
</dbReference>
<keyword evidence="4" id="KW-0449">Lipoprotein</keyword>
<comment type="similarity">
    <text evidence="2">Belongs to the rickettsiale 17 kDa surface antigen family.</text>
</comment>
<evidence type="ECO:0000256" key="1">
    <source>
        <dbReference type="ARBA" id="ARBA00004459"/>
    </source>
</evidence>
<dbReference type="OrthoDB" id="7204750at2"/>
<evidence type="ECO:0000256" key="3">
    <source>
        <dbReference type="ARBA" id="ARBA00015281"/>
    </source>
</evidence>
<sequence length="200" mass="20561">MSTMIAKAGAAALAGALALSSAAPAMAQSPSYGSYSAQDRAGYHYDPCKRDQTQRGTAGALIGGGMGAVIGSNAAARNARTEGALLGGLLGAVLGGVVGNKSAACGPTTTSYGYGAAPPPPPPPRVEAPYYDRDAYAAPAATPRRDDAWREDDGYRVAERPRDAEDCTLAESPIYMPDGRTQTRFVRVCRDAAGKYAVVD</sequence>
<name>A0A328BR62_9CAUL</name>
<keyword evidence="5" id="KW-0732">Signal</keyword>
<dbReference type="RefSeq" id="WP_111273988.1">
    <property type="nucleotide sequence ID" value="NZ_QFYS01000001.1"/>
</dbReference>
<dbReference type="Proteomes" id="UP000249524">
    <property type="component" value="Unassembled WGS sequence"/>
</dbReference>
<feature type="signal peptide" evidence="5">
    <location>
        <begin position="1"/>
        <end position="27"/>
    </location>
</feature>
<reference evidence="7 8" key="1">
    <citation type="submission" date="2018-05" db="EMBL/GenBank/DDBJ databases">
        <authorList>
            <person name="Lanie J.A."/>
            <person name="Ng W.-L."/>
            <person name="Kazmierczak K.M."/>
            <person name="Andrzejewski T.M."/>
            <person name="Davidsen T.M."/>
            <person name="Wayne K.J."/>
            <person name="Tettelin H."/>
            <person name="Glass J.I."/>
            <person name="Rusch D."/>
            <person name="Podicherti R."/>
            <person name="Tsui H.-C.T."/>
            <person name="Winkler M.E."/>
        </authorList>
    </citation>
    <scope>NUCLEOTIDE SEQUENCE [LARGE SCALE GENOMIC DNA]</scope>
    <source>
        <strain evidence="7 8">BUT-10</strain>
    </source>
</reference>
<evidence type="ECO:0000256" key="4">
    <source>
        <dbReference type="ARBA" id="ARBA00023288"/>
    </source>
</evidence>
<evidence type="ECO:0000259" key="6">
    <source>
        <dbReference type="Pfam" id="PF05433"/>
    </source>
</evidence>
<dbReference type="GO" id="GO:0009279">
    <property type="term" value="C:cell outer membrane"/>
    <property type="evidence" value="ECO:0007669"/>
    <property type="project" value="UniProtKB-SubCell"/>
</dbReference>
<keyword evidence="8" id="KW-1185">Reference proteome</keyword>
<dbReference type="AlphaFoldDB" id="A0A328BR62"/>
<dbReference type="EMBL" id="QFYS01000001">
    <property type="protein sequence ID" value="RAK68496.1"/>
    <property type="molecule type" value="Genomic_DNA"/>
</dbReference>
<gene>
    <name evidence="7" type="ORF">DJ019_00245</name>
</gene>